<reference evidence="7 8" key="1">
    <citation type="submission" date="2018-07" db="EMBL/GenBank/DDBJ databases">
        <title>Dyella tabacisoli L4-6T, whole genome shotgun sequence.</title>
        <authorList>
            <person name="Zhou X.-K."/>
            <person name="Li W.-J."/>
            <person name="Duan Y.-Q."/>
        </authorList>
    </citation>
    <scope>NUCLEOTIDE SEQUENCE [LARGE SCALE GENOMIC DNA]</scope>
    <source>
        <strain evidence="7 8">L4-6</strain>
    </source>
</reference>
<dbReference type="SMART" id="SM00823">
    <property type="entry name" value="PKS_PP"/>
    <property type="match status" value="2"/>
</dbReference>
<dbReference type="PROSITE" id="PS50075">
    <property type="entry name" value="CARRIER"/>
    <property type="match status" value="2"/>
</dbReference>
<dbReference type="Gene3D" id="3.40.50.150">
    <property type="entry name" value="Vaccinia Virus protein VP39"/>
    <property type="match status" value="1"/>
</dbReference>
<dbReference type="CDD" id="cd02440">
    <property type="entry name" value="AdoMet_MTases"/>
    <property type="match status" value="1"/>
</dbReference>
<comment type="cofactor">
    <cofactor evidence="1">
        <name>pantetheine 4'-phosphate</name>
        <dbReference type="ChEBI" id="CHEBI:47942"/>
    </cofactor>
</comment>
<dbReference type="Gene3D" id="1.10.1200.10">
    <property type="entry name" value="ACP-like"/>
    <property type="match status" value="1"/>
</dbReference>
<dbReference type="FunFam" id="1.10.1200.10:FF:000005">
    <property type="entry name" value="Nonribosomal peptide synthetase 1"/>
    <property type="match status" value="1"/>
</dbReference>
<dbReference type="InterPro" id="IPR020845">
    <property type="entry name" value="AMP-binding_CS"/>
</dbReference>
<feature type="domain" description="Carrier" evidence="6">
    <location>
        <begin position="938"/>
        <end position="1012"/>
    </location>
</feature>
<evidence type="ECO:0000256" key="4">
    <source>
        <dbReference type="ARBA" id="ARBA00022553"/>
    </source>
</evidence>
<dbReference type="RefSeq" id="WP_114846790.1">
    <property type="nucleotide sequence ID" value="NZ_JBHSPE010000021.1"/>
</dbReference>
<evidence type="ECO:0000256" key="2">
    <source>
        <dbReference type="ARBA" id="ARBA00006432"/>
    </source>
</evidence>
<dbReference type="FunFam" id="3.30.300.30:FF:000010">
    <property type="entry name" value="Enterobactin synthetase component F"/>
    <property type="match status" value="1"/>
</dbReference>
<dbReference type="Pfam" id="PF08242">
    <property type="entry name" value="Methyltransf_12"/>
    <property type="match status" value="1"/>
</dbReference>
<dbReference type="SUPFAM" id="SSF56801">
    <property type="entry name" value="Acetyl-CoA synthetase-like"/>
    <property type="match status" value="2"/>
</dbReference>
<dbReference type="PROSITE" id="PS00455">
    <property type="entry name" value="AMP_BINDING"/>
    <property type="match status" value="2"/>
</dbReference>
<dbReference type="Gene3D" id="3.40.50.1820">
    <property type="entry name" value="alpha/beta hydrolase"/>
    <property type="match status" value="1"/>
</dbReference>
<keyword evidence="4" id="KW-0597">Phosphoprotein</keyword>
<dbReference type="Pfam" id="PF00550">
    <property type="entry name" value="PP-binding"/>
    <property type="match status" value="2"/>
</dbReference>
<keyword evidence="5" id="KW-0677">Repeat</keyword>
<dbReference type="FunFam" id="3.40.50.12780:FF:000012">
    <property type="entry name" value="Non-ribosomal peptide synthetase"/>
    <property type="match status" value="2"/>
</dbReference>
<dbReference type="Gene3D" id="3.30.559.30">
    <property type="entry name" value="Nonribosomal peptide synthetase, condensation domain"/>
    <property type="match status" value="1"/>
</dbReference>
<dbReference type="FunFam" id="1.10.1200.10:FF:000016">
    <property type="entry name" value="Non-ribosomal peptide synthase"/>
    <property type="match status" value="1"/>
</dbReference>
<dbReference type="SUPFAM" id="SSF53335">
    <property type="entry name" value="S-adenosyl-L-methionine-dependent methyltransferases"/>
    <property type="match status" value="1"/>
</dbReference>
<dbReference type="InterPro" id="IPR025110">
    <property type="entry name" value="AMP-bd_C"/>
</dbReference>
<dbReference type="GO" id="GO:0005737">
    <property type="term" value="C:cytoplasm"/>
    <property type="evidence" value="ECO:0007669"/>
    <property type="project" value="TreeGrafter"/>
</dbReference>
<proteinExistence type="inferred from homology"/>
<evidence type="ECO:0000259" key="6">
    <source>
        <dbReference type="PROSITE" id="PS50075"/>
    </source>
</evidence>
<dbReference type="Gene3D" id="3.30.300.30">
    <property type="match status" value="3"/>
</dbReference>
<dbReference type="GO" id="GO:0072330">
    <property type="term" value="P:monocarboxylic acid biosynthetic process"/>
    <property type="evidence" value="ECO:0007669"/>
    <property type="project" value="UniProtKB-ARBA"/>
</dbReference>
<dbReference type="NCBIfam" id="NF003417">
    <property type="entry name" value="PRK04813.1"/>
    <property type="match status" value="3"/>
</dbReference>
<dbReference type="Gene3D" id="3.30.559.10">
    <property type="entry name" value="Chloramphenicol acetyltransferase-like domain"/>
    <property type="match status" value="1"/>
</dbReference>
<dbReference type="InterPro" id="IPR001242">
    <property type="entry name" value="Condensation_dom"/>
</dbReference>
<dbReference type="PANTHER" id="PTHR45527">
    <property type="entry name" value="NONRIBOSOMAL PEPTIDE SYNTHETASE"/>
    <property type="match status" value="1"/>
</dbReference>
<dbReference type="InterPro" id="IPR006162">
    <property type="entry name" value="Ppantetheine_attach_site"/>
</dbReference>
<evidence type="ECO:0000256" key="5">
    <source>
        <dbReference type="ARBA" id="ARBA00022737"/>
    </source>
</evidence>
<dbReference type="PANTHER" id="PTHR45527:SF1">
    <property type="entry name" value="FATTY ACID SYNTHASE"/>
    <property type="match status" value="1"/>
</dbReference>
<dbReference type="EMBL" id="QQAH01000017">
    <property type="protein sequence ID" value="RDD80405.1"/>
    <property type="molecule type" value="Genomic_DNA"/>
</dbReference>
<dbReference type="InterPro" id="IPR010071">
    <property type="entry name" value="AA_adenyl_dom"/>
</dbReference>
<dbReference type="InterPro" id="IPR013217">
    <property type="entry name" value="Methyltransf_12"/>
</dbReference>
<name>A0A369UJW0_9GAMM</name>
<dbReference type="InterPro" id="IPR036736">
    <property type="entry name" value="ACP-like_sf"/>
</dbReference>
<dbReference type="CDD" id="cd12117">
    <property type="entry name" value="A_NRPS_Srf_like"/>
    <property type="match status" value="1"/>
</dbReference>
<dbReference type="GO" id="GO:0009403">
    <property type="term" value="P:toxin biosynthetic process"/>
    <property type="evidence" value="ECO:0007669"/>
    <property type="project" value="UniProtKB-ARBA"/>
</dbReference>
<dbReference type="GO" id="GO:0003824">
    <property type="term" value="F:catalytic activity"/>
    <property type="evidence" value="ECO:0007669"/>
    <property type="project" value="InterPro"/>
</dbReference>
<dbReference type="PROSITE" id="PS00012">
    <property type="entry name" value="PHOSPHOPANTETHEINE"/>
    <property type="match status" value="2"/>
</dbReference>
<dbReference type="FunFam" id="2.30.38.10:FF:000001">
    <property type="entry name" value="Non-ribosomal peptide synthetase PvdI"/>
    <property type="match status" value="1"/>
</dbReference>
<dbReference type="Pfam" id="PF00501">
    <property type="entry name" value="AMP-binding"/>
    <property type="match status" value="2"/>
</dbReference>
<comment type="similarity">
    <text evidence="2">Belongs to the ATP-dependent AMP-binding enzyme family.</text>
</comment>
<feature type="domain" description="Carrier" evidence="6">
    <location>
        <begin position="2018"/>
        <end position="2093"/>
    </location>
</feature>
<dbReference type="Pfam" id="PF13193">
    <property type="entry name" value="AMP-binding_C"/>
    <property type="match status" value="1"/>
</dbReference>
<gene>
    <name evidence="7" type="ORF">DVJ77_17370</name>
</gene>
<organism evidence="7 8">
    <name type="scientific">Dyella tabacisoli</name>
    <dbReference type="NCBI Taxonomy" id="2282381"/>
    <lineage>
        <taxon>Bacteria</taxon>
        <taxon>Pseudomonadati</taxon>
        <taxon>Pseudomonadota</taxon>
        <taxon>Gammaproteobacteria</taxon>
        <taxon>Lysobacterales</taxon>
        <taxon>Rhodanobacteraceae</taxon>
        <taxon>Dyella</taxon>
    </lineage>
</organism>
<dbReference type="OrthoDB" id="9030879at2"/>
<evidence type="ECO:0000313" key="8">
    <source>
        <dbReference type="Proteomes" id="UP000253782"/>
    </source>
</evidence>
<dbReference type="Pfam" id="PF00668">
    <property type="entry name" value="Condensation"/>
    <property type="match status" value="1"/>
</dbReference>
<evidence type="ECO:0000256" key="1">
    <source>
        <dbReference type="ARBA" id="ARBA00001957"/>
    </source>
</evidence>
<dbReference type="InterPro" id="IPR009081">
    <property type="entry name" value="PP-bd_ACP"/>
</dbReference>
<dbReference type="SUPFAM" id="SSF52777">
    <property type="entry name" value="CoA-dependent acyltransferases"/>
    <property type="match status" value="2"/>
</dbReference>
<dbReference type="GO" id="GO:0031177">
    <property type="term" value="F:phosphopantetheine binding"/>
    <property type="evidence" value="ECO:0007669"/>
    <property type="project" value="InterPro"/>
</dbReference>
<dbReference type="Gene3D" id="2.30.38.10">
    <property type="entry name" value="Luciferase, Domain 3"/>
    <property type="match status" value="2"/>
</dbReference>
<dbReference type="Gene3D" id="3.40.50.980">
    <property type="match status" value="4"/>
</dbReference>
<dbReference type="InterPro" id="IPR023213">
    <property type="entry name" value="CAT-like_dom_sf"/>
</dbReference>
<dbReference type="InterPro" id="IPR020806">
    <property type="entry name" value="PKS_PP-bd"/>
</dbReference>
<dbReference type="GO" id="GO:0043041">
    <property type="term" value="P:amino acid activation for nonribosomal peptide biosynthetic process"/>
    <property type="evidence" value="ECO:0007669"/>
    <property type="project" value="TreeGrafter"/>
</dbReference>
<evidence type="ECO:0000256" key="3">
    <source>
        <dbReference type="ARBA" id="ARBA00022450"/>
    </source>
</evidence>
<keyword evidence="3" id="KW-0596">Phosphopantetheine</keyword>
<dbReference type="Proteomes" id="UP000253782">
    <property type="component" value="Unassembled WGS sequence"/>
</dbReference>
<dbReference type="SUPFAM" id="SSF47336">
    <property type="entry name" value="ACP-like"/>
    <property type="match status" value="2"/>
</dbReference>
<dbReference type="InterPro" id="IPR045851">
    <property type="entry name" value="AMP-bd_C_sf"/>
</dbReference>
<accession>A0A369UJW0</accession>
<dbReference type="NCBIfam" id="TIGR01733">
    <property type="entry name" value="AA-adenyl-dom"/>
    <property type="match status" value="2"/>
</dbReference>
<dbReference type="CDD" id="cd19544">
    <property type="entry name" value="E-C_NRPS"/>
    <property type="match status" value="1"/>
</dbReference>
<sequence length="2110" mass="229782">MHDRHHMPLPLPVAEDSHDDVAAYDEAAATLPQLFERQVAQSPDATALIYGDTSLSYAQLNTRANQLARQLQALGIGTEAIVAIALPRSFEMIVAVLAVLKCGAAYLPLDPDYPGPRLAYMLEDAKPACVLTMRMVGWPTTQALTSIYLDDAVTAAAIAARSTDDLDASDGLRSPRHAAYVIYTSGSTGRPKGVVVSHAGVHALASTYRERLRIAADSRVLQFASLSFDASFGEVCMALCLGAALVLAPPDELVPGIALAALCARQKVTHLALPPSLLALMTPSQLPGLDTLLVGGEACPPALAATWAPGRHMVNGYGPTEATVDALVSAPLKAGQGGDAIPMGSAVQMMHTYVLDAALQPVTDDVEGELYLAGPGLARGYLHRPGMTAERFVADPFGVPGSRMYRTGDYVRRRPDGPIVFAGRVDQQVKLHGLRIELGEIEACLLRDPAVAQAAVLAREDRAGHKQLVGYVVPHQKDRIAGRDTTFETRQVQQWQTLHDGLYSQHAELAHGEDFEGWDSSYDGQPIPLEQMREWRAATIDRIVALRPARLLEIGVGTGLVLWKVAPHCASYWGLDFSSPVIESLRERVARDPQLCDRIELRCQPAHDLEGLPRQSFDTIVLNSVIQYFPGADYLTQVLRQCMALLAPGGRIFVGDVRNLRLMRCFATAVAWHRAGGTASESLRQAVDEDLRLENELLVDPAYFAALPQQWEDIAGVDIQLKHGRFHNELTRHRYEVVLHKQGTDVQSLGHLPSLVWSRDIDTLDSLRLHLAMQRPSSLRLRNVPNARLVDEFEIVQRVWGEGDAAAALAIEPDDLHALGIELGYDVAVTWAGEGSDRQFDAVFIDSNGGDIPVVSELYQPPARTGTAPVCNDPGAMQDHRSFVATLRRSLVEQLPGYMVPGAIVVLSALPLTVNGKLDRQALPAPTGAAFLHRAYEPPQGDVERLLADLWQELLGIEQVGRRDHFFELGGNSLIVIQLLERLRRLGVGTEVRSLFATPTLAELALTLGTHREIVVPPNVIEPGGTAITPEMLPLIDLSQADIDCIVAQVPGGIANIQDIYALAPLQEGMLFHHRLSTDGDPYLMVDRMAFADRALLDRYLAAAQQVIDRHDILRTALVWEGLSTPAQVVWRHAPATITEFVPDPHDGPVVEQLTRSHDVSNVRVDLSRAPLLRFVIAHDPQHDRWLLLQWLHHVIGDHSSIESLYAQAMTILAGRGDTLGISHPFRQLIAHARLGVGAMEHERFFRRQLGDIDEPTLPFGLGDVRRGGERIDESRRRLPNELNGRLRAHARRLGVSLASLCHLAWGLVIAAASGRRQVVFGTVLFGRMEAGDGADQAMGLFINTLPLRVDVDDTEVEQAVRQTQDRLAELLRHEHASLALAQRCSGVAASTPLFSALFNYLHEDADTAGAQQADTPAGIEWLGFEERTNYPLGMTVEDFGDSLALNLQAMPPVSAARVCGYMQQALESLACSLEDAPRTPVRHLDILPSAERAQLLGDWNRTPSLPPGERCIHLLFEAQAVRRPDAVALIDGAQSLTYRELDAQANRLAHRLIALGMAPDDCIAICIERSPALVVGLLAILKAGGAYVPLDPDYPGERLARMLGETGVKVLLTREAMAARLPTQGHVLVMLDGDASVLAGYPDTPPQRAVRPDHLAYVMYTSGSTGTPKGIAISHRNVVEFALDHRWADGRHQRVLVHSPQVFDGSTYELWVPLLGGGQIVLAPAGKTDVATLARLIVRAQVTALFLTATLFQLLVEEQPQCLAQVRVVLSGGEVASPQASRRALEHCPQIVVMNGYGPTETTAAATCHTLRKADEVGVSVPIGAPMDQMQVYILDAALRPLPVGVAGELYIAGSGLARGYLRRPALTAERFVAHPFGRGERMYRTGDLARWRADGVLDFVGRADQQIKIRGFRIEPGEIEAVLCAQPGVQQAAVVAREDLLGHRQLVAYVVIAQAGLVDPTLVDPAALRQVMSELLPHYMVPSAIVAIPALPMTSNGKLDVRALPAPEIRTEGFRAPRTTQEEILAELFCTMFGLPRVGIDDNFFDLGGHSLLATQLVGRIRSALGVEVPLHVLFDAPTVAELAMQLETARIPTRMPLRPMRITEEPS</sequence>
<dbReference type="InterPro" id="IPR000873">
    <property type="entry name" value="AMP-dep_synth/lig_dom"/>
</dbReference>
<dbReference type="FunFam" id="3.40.50.980:FF:000001">
    <property type="entry name" value="Non-ribosomal peptide synthetase"/>
    <property type="match status" value="2"/>
</dbReference>
<evidence type="ECO:0000313" key="7">
    <source>
        <dbReference type="EMBL" id="RDD80405.1"/>
    </source>
</evidence>
<keyword evidence="8" id="KW-1185">Reference proteome</keyword>
<dbReference type="InterPro" id="IPR029058">
    <property type="entry name" value="AB_hydrolase_fold"/>
</dbReference>
<comment type="caution">
    <text evidence="7">The sequence shown here is derived from an EMBL/GenBank/DDBJ whole genome shotgun (WGS) entry which is preliminary data.</text>
</comment>
<protein>
    <submittedName>
        <fullName evidence="7">Amino acid adenylation domain-containing protein</fullName>
    </submittedName>
</protein>
<dbReference type="InterPro" id="IPR029063">
    <property type="entry name" value="SAM-dependent_MTases_sf"/>
</dbReference>